<reference evidence="1" key="1">
    <citation type="journal article" date="2022" name="Plant J.">
        <title>Strategies of tolerance reflected in two North American maple genomes.</title>
        <authorList>
            <person name="McEvoy S.L."/>
            <person name="Sezen U.U."/>
            <person name="Trouern-Trend A."/>
            <person name="McMahon S.M."/>
            <person name="Schaberg P.G."/>
            <person name="Yang J."/>
            <person name="Wegrzyn J.L."/>
            <person name="Swenson N.G."/>
        </authorList>
    </citation>
    <scope>NUCLEOTIDE SEQUENCE</scope>
    <source>
        <strain evidence="1">91603</strain>
    </source>
</reference>
<protein>
    <submittedName>
        <fullName evidence="1">Uncharacterized protein</fullName>
    </submittedName>
</protein>
<gene>
    <name evidence="1" type="ORF">LWI28_014301</name>
</gene>
<organism evidence="1 2">
    <name type="scientific">Acer negundo</name>
    <name type="common">Box elder</name>
    <dbReference type="NCBI Taxonomy" id="4023"/>
    <lineage>
        <taxon>Eukaryota</taxon>
        <taxon>Viridiplantae</taxon>
        <taxon>Streptophyta</taxon>
        <taxon>Embryophyta</taxon>
        <taxon>Tracheophyta</taxon>
        <taxon>Spermatophyta</taxon>
        <taxon>Magnoliopsida</taxon>
        <taxon>eudicotyledons</taxon>
        <taxon>Gunneridae</taxon>
        <taxon>Pentapetalae</taxon>
        <taxon>rosids</taxon>
        <taxon>malvids</taxon>
        <taxon>Sapindales</taxon>
        <taxon>Sapindaceae</taxon>
        <taxon>Hippocastanoideae</taxon>
        <taxon>Acereae</taxon>
        <taxon>Acer</taxon>
    </lineage>
</organism>
<sequence length="103" mass="11217">MVGFDPKTAIAIVMSLGFWLLKGTVFQGRGLHLAAVKGQNIGSSELGLKRFHHFLIQLECFCQNIRVNGGIRYEYGVSDGDDTRVLAAQTGKGNCIGFSNIEL</sequence>
<dbReference type="Proteomes" id="UP001064489">
    <property type="component" value="Chromosome 3"/>
</dbReference>
<proteinExistence type="predicted"/>
<reference evidence="1" key="2">
    <citation type="submission" date="2023-02" db="EMBL/GenBank/DDBJ databases">
        <authorList>
            <person name="Swenson N.G."/>
            <person name="Wegrzyn J.L."/>
            <person name="Mcevoy S.L."/>
        </authorList>
    </citation>
    <scope>NUCLEOTIDE SEQUENCE</scope>
    <source>
        <strain evidence="1">91603</strain>
        <tissue evidence="1">Leaf</tissue>
    </source>
</reference>
<evidence type="ECO:0000313" key="1">
    <source>
        <dbReference type="EMBL" id="KAI9186163.1"/>
    </source>
</evidence>
<keyword evidence="2" id="KW-1185">Reference proteome</keyword>
<name>A0AAD5J5Z0_ACENE</name>
<comment type="caution">
    <text evidence="1">The sequence shown here is derived from an EMBL/GenBank/DDBJ whole genome shotgun (WGS) entry which is preliminary data.</text>
</comment>
<evidence type="ECO:0000313" key="2">
    <source>
        <dbReference type="Proteomes" id="UP001064489"/>
    </source>
</evidence>
<dbReference type="EMBL" id="JAJSOW010000100">
    <property type="protein sequence ID" value="KAI9186163.1"/>
    <property type="molecule type" value="Genomic_DNA"/>
</dbReference>
<accession>A0AAD5J5Z0</accession>
<dbReference type="AlphaFoldDB" id="A0AAD5J5Z0"/>